<accession>A0A4Y8P9P5</accession>
<comment type="caution">
    <text evidence="1">The sequence shown here is derived from an EMBL/GenBank/DDBJ whole genome shotgun (WGS) entry which is preliminary data.</text>
</comment>
<reference evidence="1 2" key="1">
    <citation type="submission" date="2016-05" db="EMBL/GenBank/DDBJ databases">
        <title>Diversity and Homogeneity among Thermoacidophilic Verrucomicrobia Methanotrophs Linked with Geographical Origin.</title>
        <authorList>
            <person name="Erikstad H.-A."/>
            <person name="Smestad N.B."/>
            <person name="Ceballos R.M."/>
            <person name="Birkeland N.-K."/>
        </authorList>
    </citation>
    <scope>NUCLEOTIDE SEQUENCE [LARGE SCALE GENOMIC DNA]</scope>
    <source>
        <strain evidence="1 2">Phi</strain>
    </source>
</reference>
<dbReference type="EMBL" id="LXQC01000164">
    <property type="protein sequence ID" value="TFE67038.1"/>
    <property type="molecule type" value="Genomic_DNA"/>
</dbReference>
<organism evidence="1 2">
    <name type="scientific">Methylacidiphilum caldifontis</name>
    <dbReference type="NCBI Taxonomy" id="2795386"/>
    <lineage>
        <taxon>Bacteria</taxon>
        <taxon>Pseudomonadati</taxon>
        <taxon>Verrucomicrobiota</taxon>
        <taxon>Methylacidiphilae</taxon>
        <taxon>Methylacidiphilales</taxon>
        <taxon>Methylacidiphilaceae</taxon>
        <taxon>Methylacidiphilum (ex Ratnadevi et al. 2023)</taxon>
    </lineage>
</organism>
<evidence type="ECO:0000313" key="2">
    <source>
        <dbReference type="Proteomes" id="UP000297713"/>
    </source>
</evidence>
<sequence>MSFPIAFANILLLASGSLFQAIKSVFFLLNHPFCCRSPNHIRGFCLGHNSWISKKTKHF</sequence>
<dbReference type="AlphaFoldDB" id="A0A4Y8P9P5"/>
<dbReference type="Proteomes" id="UP000297713">
    <property type="component" value="Unassembled WGS sequence"/>
</dbReference>
<protein>
    <submittedName>
        <fullName evidence="1">Uncharacterized protein</fullName>
    </submittedName>
</protein>
<gene>
    <name evidence="1" type="ORF">A7Q10_10075</name>
</gene>
<proteinExistence type="predicted"/>
<name>A0A4Y8P9P5_9BACT</name>
<keyword evidence="2" id="KW-1185">Reference proteome</keyword>
<evidence type="ECO:0000313" key="1">
    <source>
        <dbReference type="EMBL" id="TFE67038.1"/>
    </source>
</evidence>